<dbReference type="PROSITE" id="PS01040">
    <property type="entry name" value="SBP_BACTERIAL_5"/>
    <property type="match status" value="1"/>
</dbReference>
<dbReference type="Gene3D" id="3.90.76.10">
    <property type="entry name" value="Dipeptide-binding Protein, Domain 1"/>
    <property type="match status" value="1"/>
</dbReference>
<dbReference type="Gene3D" id="3.40.190.10">
    <property type="entry name" value="Periplasmic binding protein-like II"/>
    <property type="match status" value="1"/>
</dbReference>
<evidence type="ECO:0000256" key="2">
    <source>
        <dbReference type="ARBA" id="ARBA00005695"/>
    </source>
</evidence>
<name>A0A5R9FBJ6_9BACL</name>
<evidence type="ECO:0000256" key="5">
    <source>
        <dbReference type="SAM" id="MobiDB-lite"/>
    </source>
</evidence>
<keyword evidence="4" id="KW-0732">Signal</keyword>
<dbReference type="InterPro" id="IPR030678">
    <property type="entry name" value="Peptide/Ni-bd"/>
</dbReference>
<dbReference type="InterPro" id="IPR023765">
    <property type="entry name" value="SBP_5_CS"/>
</dbReference>
<comment type="similarity">
    <text evidence="2">Belongs to the bacterial solute-binding protein 5 family.</text>
</comment>
<keyword evidence="3" id="KW-0813">Transport</keyword>
<gene>
    <name evidence="7" type="ORF">FCL54_12510</name>
</gene>
<evidence type="ECO:0000259" key="6">
    <source>
        <dbReference type="Pfam" id="PF00496"/>
    </source>
</evidence>
<dbReference type="InterPro" id="IPR039424">
    <property type="entry name" value="SBP_5"/>
</dbReference>
<sequence>MVAALVLSGCSNNESSSGTSEDNSSNGGGTLVFGRGADAVSLDPINVTDGESIRSTNNIYETLFTYDNNLKLQPKLAMGYETSEDGLTWTIKLRDDVKFHDGTKFNADAVVFNFDRWMDKENPYHQGGDFVYYSFLYGGFKGDENHLIESVKAIDETTVEFKLKEKTAPFISYLAIPMFGIASPDAIKKYNEKFNEHPVGTGPFKFKEWKRNDTVTLEKNEDYYVDGKPELDRLIFKVIPDNTARLTALQTGEIDMMDGLDPSKADSVKNNESLDLIERPSFNIGYLAFNMEKEPFNDVKVRKAINYAIDRKAIVDAFYSGLGEVAKNPLPPSLWGYNDNVEGYELDIEKAKKLLKEAGYEDGFKTQLWTMSNPRPYLPQPQKIAEALQSDLSKIGIEVEIVTYEWATYLDKTSQGGHPMALFGWTGVMADPDNFLFPNLDKSNAEVPANNRAFYKSEEVHQLLVKARQTLDQEKRADIYKEVQEILYKDAPWANLVHTTPPLAKAKYVEGFKAHPMNDDLFTNVTLSK</sequence>
<feature type="region of interest" description="Disordered" evidence="5">
    <location>
        <begin position="1"/>
        <end position="28"/>
    </location>
</feature>
<reference evidence="7 8" key="1">
    <citation type="submission" date="2019-04" db="EMBL/GenBank/DDBJ databases">
        <title>Bacillus caeni sp. nov., a bacterium isolated from mangrove sediment.</title>
        <authorList>
            <person name="Huang H."/>
            <person name="Mo K."/>
            <person name="Hu Y."/>
        </authorList>
    </citation>
    <scope>NUCLEOTIDE SEQUENCE [LARGE SCALE GENOMIC DNA]</scope>
    <source>
        <strain evidence="7 8">HB172195</strain>
    </source>
</reference>
<dbReference type="GO" id="GO:1904680">
    <property type="term" value="F:peptide transmembrane transporter activity"/>
    <property type="evidence" value="ECO:0007669"/>
    <property type="project" value="TreeGrafter"/>
</dbReference>
<feature type="domain" description="Solute-binding protein family 5" evidence="6">
    <location>
        <begin position="71"/>
        <end position="444"/>
    </location>
</feature>
<dbReference type="RefSeq" id="WP_138127193.1">
    <property type="nucleotide sequence ID" value="NZ_SWLG01000008.1"/>
</dbReference>
<comment type="caution">
    <text evidence="7">The sequence shown here is derived from an EMBL/GenBank/DDBJ whole genome shotgun (WGS) entry which is preliminary data.</text>
</comment>
<dbReference type="CDD" id="cd08493">
    <property type="entry name" value="PBP2_DppA_like"/>
    <property type="match status" value="1"/>
</dbReference>
<dbReference type="GO" id="GO:0043190">
    <property type="term" value="C:ATP-binding cassette (ABC) transporter complex"/>
    <property type="evidence" value="ECO:0007669"/>
    <property type="project" value="InterPro"/>
</dbReference>
<keyword evidence="8" id="KW-1185">Reference proteome</keyword>
<dbReference type="PANTHER" id="PTHR30290">
    <property type="entry name" value="PERIPLASMIC BINDING COMPONENT OF ABC TRANSPORTER"/>
    <property type="match status" value="1"/>
</dbReference>
<evidence type="ECO:0000256" key="3">
    <source>
        <dbReference type="ARBA" id="ARBA00022448"/>
    </source>
</evidence>
<accession>A0A5R9FBJ6</accession>
<dbReference type="PANTHER" id="PTHR30290:SF9">
    <property type="entry name" value="OLIGOPEPTIDE-BINDING PROTEIN APPA"/>
    <property type="match status" value="1"/>
</dbReference>
<evidence type="ECO:0000256" key="1">
    <source>
        <dbReference type="ARBA" id="ARBA00004193"/>
    </source>
</evidence>
<comment type="subcellular location">
    <subcellularLocation>
        <location evidence="1">Cell membrane</location>
        <topology evidence="1">Lipid-anchor</topology>
    </subcellularLocation>
</comment>
<dbReference type="InterPro" id="IPR000914">
    <property type="entry name" value="SBP_5_dom"/>
</dbReference>
<protein>
    <submittedName>
        <fullName evidence="7">ABC transporter substrate-binding protein</fullName>
    </submittedName>
</protein>
<evidence type="ECO:0000313" key="8">
    <source>
        <dbReference type="Proteomes" id="UP000308230"/>
    </source>
</evidence>
<dbReference type="Pfam" id="PF00496">
    <property type="entry name" value="SBP_bac_5"/>
    <property type="match status" value="1"/>
</dbReference>
<dbReference type="EMBL" id="SWLG01000008">
    <property type="protein sequence ID" value="TLS36995.1"/>
    <property type="molecule type" value="Genomic_DNA"/>
</dbReference>
<evidence type="ECO:0000313" key="7">
    <source>
        <dbReference type="EMBL" id="TLS36995.1"/>
    </source>
</evidence>
<feature type="compositionally biased region" description="Low complexity" evidence="5">
    <location>
        <begin position="8"/>
        <end position="25"/>
    </location>
</feature>
<dbReference type="OrthoDB" id="9796817at2"/>
<dbReference type="AlphaFoldDB" id="A0A5R9FBJ6"/>
<dbReference type="SUPFAM" id="SSF53850">
    <property type="entry name" value="Periplasmic binding protein-like II"/>
    <property type="match status" value="1"/>
</dbReference>
<dbReference type="GO" id="GO:0015833">
    <property type="term" value="P:peptide transport"/>
    <property type="evidence" value="ECO:0007669"/>
    <property type="project" value="TreeGrafter"/>
</dbReference>
<dbReference type="PIRSF" id="PIRSF002741">
    <property type="entry name" value="MppA"/>
    <property type="match status" value="1"/>
</dbReference>
<organism evidence="7 8">
    <name type="scientific">Exobacillus caeni</name>
    <dbReference type="NCBI Taxonomy" id="2574798"/>
    <lineage>
        <taxon>Bacteria</taxon>
        <taxon>Bacillati</taxon>
        <taxon>Bacillota</taxon>
        <taxon>Bacilli</taxon>
        <taxon>Bacillales</taxon>
        <taxon>Guptibacillaceae</taxon>
        <taxon>Exobacillus</taxon>
    </lineage>
</organism>
<evidence type="ECO:0000256" key="4">
    <source>
        <dbReference type="ARBA" id="ARBA00022729"/>
    </source>
</evidence>
<dbReference type="Gene3D" id="3.10.105.10">
    <property type="entry name" value="Dipeptide-binding Protein, Domain 3"/>
    <property type="match status" value="1"/>
</dbReference>
<dbReference type="Proteomes" id="UP000308230">
    <property type="component" value="Unassembled WGS sequence"/>
</dbReference>
<proteinExistence type="inferred from homology"/>
<dbReference type="GO" id="GO:0042597">
    <property type="term" value="C:periplasmic space"/>
    <property type="evidence" value="ECO:0007669"/>
    <property type="project" value="UniProtKB-ARBA"/>
</dbReference>